<keyword evidence="2" id="KW-1185">Reference proteome</keyword>
<dbReference type="AlphaFoldDB" id="A0AAN0MDN6"/>
<dbReference type="KEGG" id="yrh:AABB31_17950"/>
<dbReference type="EMBL" id="CP151767">
    <property type="protein sequence ID" value="WZU69619.1"/>
    <property type="molecule type" value="Genomic_DNA"/>
</dbReference>
<dbReference type="Pfam" id="PF10013">
    <property type="entry name" value="DUF2256"/>
    <property type="match status" value="1"/>
</dbReference>
<dbReference type="RefSeq" id="WP_342078915.1">
    <property type="nucleotide sequence ID" value="NZ_CP151767.2"/>
</dbReference>
<evidence type="ECO:0000313" key="1">
    <source>
        <dbReference type="EMBL" id="WZU69619.1"/>
    </source>
</evidence>
<organism evidence="1 2">
    <name type="scientific">Yoonia rhodophyticola</name>
    <dbReference type="NCBI Taxonomy" id="3137370"/>
    <lineage>
        <taxon>Bacteria</taxon>
        <taxon>Pseudomonadati</taxon>
        <taxon>Pseudomonadota</taxon>
        <taxon>Alphaproteobacteria</taxon>
        <taxon>Rhodobacterales</taxon>
        <taxon>Paracoccaceae</taxon>
        <taxon>Yoonia</taxon>
    </lineage>
</organism>
<gene>
    <name evidence="1" type="ORF">AABB31_17950</name>
</gene>
<sequence>MGKMRKKSDLPQKICATCGKPFSWRKKWKKDWDQVKYCSVRCRSQARPDDGAKLVT</sequence>
<dbReference type="PANTHER" id="PTHR37463:SF1">
    <property type="entry name" value="DUF2256 DOMAIN-CONTAINING PROTEIN"/>
    <property type="match status" value="1"/>
</dbReference>
<dbReference type="PANTHER" id="PTHR37463">
    <property type="entry name" value="GSL3115 PROTEIN"/>
    <property type="match status" value="1"/>
</dbReference>
<name>A0AAN0MDN6_9RHOB</name>
<dbReference type="Proteomes" id="UP001470809">
    <property type="component" value="Chromosome"/>
</dbReference>
<dbReference type="InterPro" id="IPR017136">
    <property type="entry name" value="UCP037205"/>
</dbReference>
<protein>
    <submittedName>
        <fullName evidence="1">DUF2256 domain-containing protein</fullName>
    </submittedName>
</protein>
<reference evidence="1" key="1">
    <citation type="submission" date="2024-08" db="EMBL/GenBank/DDBJ databases">
        <title>Phylogenomic analyses of a clade within the roseobacter group suggest taxonomic reassignments of species of the genera Aestuariivita, Citreicella, Loktanella, Nautella, Pelagibaca, Ruegeria, Thalassobius, Thiobacimonas and Tropicibacter, and the proposal o.</title>
        <authorList>
            <person name="Jeon C.O."/>
        </authorList>
    </citation>
    <scope>NUCLEOTIDE SEQUENCE</scope>
    <source>
        <strain evidence="1">SS1-5</strain>
    </source>
</reference>
<proteinExistence type="predicted"/>
<evidence type="ECO:0000313" key="2">
    <source>
        <dbReference type="Proteomes" id="UP001470809"/>
    </source>
</evidence>
<accession>A0AAN0MDN6</accession>